<feature type="compositionally biased region" description="Polar residues" evidence="1">
    <location>
        <begin position="890"/>
        <end position="901"/>
    </location>
</feature>
<dbReference type="EMBL" id="BMAT01012225">
    <property type="protein sequence ID" value="GFR88337.1"/>
    <property type="molecule type" value="Genomic_DNA"/>
</dbReference>
<dbReference type="SUPFAM" id="SSF53474">
    <property type="entry name" value="alpha/beta-Hydrolases"/>
    <property type="match status" value="2"/>
</dbReference>
<dbReference type="GO" id="GO:0019433">
    <property type="term" value="P:triglyceride catabolic process"/>
    <property type="evidence" value="ECO:0007669"/>
    <property type="project" value="TreeGrafter"/>
</dbReference>
<name>A0AAV4GSK4_9GAST</name>
<gene>
    <name evidence="3" type="ORF">ElyMa_006097700</name>
</gene>
<feature type="compositionally biased region" description="Polar residues" evidence="1">
    <location>
        <begin position="727"/>
        <end position="739"/>
    </location>
</feature>
<feature type="compositionally biased region" description="Polar residues" evidence="1">
    <location>
        <begin position="985"/>
        <end position="1004"/>
    </location>
</feature>
<comment type="caution">
    <text evidence="3">The sequence shown here is derived from an EMBL/GenBank/DDBJ whole genome shotgun (WGS) entry which is preliminary data.</text>
</comment>
<feature type="compositionally biased region" description="Polar residues" evidence="1">
    <location>
        <begin position="751"/>
        <end position="761"/>
    </location>
</feature>
<feature type="region of interest" description="Disordered" evidence="1">
    <location>
        <begin position="866"/>
        <end position="955"/>
    </location>
</feature>
<evidence type="ECO:0000313" key="4">
    <source>
        <dbReference type="Proteomes" id="UP000762676"/>
    </source>
</evidence>
<dbReference type="GO" id="GO:0005829">
    <property type="term" value="C:cytosol"/>
    <property type="evidence" value="ECO:0007669"/>
    <property type="project" value="TreeGrafter"/>
</dbReference>
<feature type="compositionally biased region" description="Polar residues" evidence="1">
    <location>
        <begin position="934"/>
        <end position="948"/>
    </location>
</feature>
<evidence type="ECO:0000259" key="2">
    <source>
        <dbReference type="Pfam" id="PF06350"/>
    </source>
</evidence>
<feature type="region of interest" description="Disordered" evidence="1">
    <location>
        <begin position="478"/>
        <end position="513"/>
    </location>
</feature>
<sequence>MMEFDSTDNPGRFFFALSRDLKSIALSNIQYFQSGKQSHHAKFHVTFRLLYEYLDIGIEPTYRELAKLVGEYDFSPEIKGNGYRSLLRVVQKCCLHLLQLSRYISSVRDSMLFRKKVYAKELESYVSALGQLRAVLYYALKLTQYCQLGHLFADEDQLNSDIAEALMLEVESLSQEFFYGRCLGFQYCESMQRPVQAMGIIMASLSEGYLESSQVMRVATSVFNSGKYILDPELRAKQMVKVTRTADIRFCQTFWNFPESPIMHQLPSFVCPVMEVNEILTLGPDAFELPLVAGGDTVTITPPCAHTGPGHVYTRLISAQLREGSTGEKIIVVGDSAGGNLAISTAMRAASFGIRAPDGAVLVYPCTVVKYTPSPARLLSLMDPLLPVGLMARCLAAYAGIDEHQPLASPTMHELHSDESLTRIRMGSFESTDNDWIIIAQNEEEVNQIRSAVEASPISPEVGKGTVVDTMEDSMTGGEQIQDFADGGRSSFEQQDSAEVEGSRARSSTHESEEEVEIFSQLLAQGSCVFPSEEKIVSSQREHVVGSHSPPKSAGPTKRTDTSNNETSAERKNSSHVSPPSDLSTSVADTLVSSSSSGKGEKSSGIALLQSRAKQMMAGAQNMFTSLSSYMPATPNMVTARSVMSSLASNFDSLSSSSLHTSRSSPVLASSSGSASTKPVSVNLSPASAPGCDLPDIETFTEIELLPDAIDSSKNDSTRSLPLEINKTVNTVDSDQGKQGSLPLGTPPKTDPTNGRDTQGLTVLELKSNAVVKDTDTSASESGPIAQETAIGVEKARRQSSPLTSSSSSGVFVTPYSTPISPPGGPSAKLPGAESNLSLSSVFLSDTSPQVQKEVQGLGTAAVMEDVTGGNDQNSPIASVDSPHQKPDVLSQQADGSLQQVSEEKPMDVVESPPETSLQSESVMTQPLEDRIGSGSSLTEITATTRPTPSVPLNIDKSLTHEASTESSGQSENIAEQCMPASFPLETSSPASNLPDSVTDSNKLNAGPTLDLSSIETEANTRCLQTLDMLSPETPVAPPSLAEDQNSQANNPYHQLSVICEVDTSCNSPASQAPISEMDTHKDQCSPSPQLTMVCEVDTCGDSPASLPSLPRESKELLEDALMSEDRVDTNENVLSPLEKMKADIGNMEENAVSTEDKVATEGSLLRSTEQVGMEENISMSDDRVDTEENALKFVNMQGTTENTNISSPEKDRTGCHLDPLLDDSVMFAKRLRDLHVPVDLHLVDDLPHGFLNFALLSEEARHAADLCGRKINDMLSDSV</sequence>
<reference evidence="3 4" key="1">
    <citation type="journal article" date="2021" name="Elife">
        <title>Chloroplast acquisition without the gene transfer in kleptoplastic sea slugs, Plakobranchus ocellatus.</title>
        <authorList>
            <person name="Maeda T."/>
            <person name="Takahashi S."/>
            <person name="Yoshida T."/>
            <person name="Shimamura S."/>
            <person name="Takaki Y."/>
            <person name="Nagai Y."/>
            <person name="Toyoda A."/>
            <person name="Suzuki Y."/>
            <person name="Arimoto A."/>
            <person name="Ishii H."/>
            <person name="Satoh N."/>
            <person name="Nishiyama T."/>
            <person name="Hasebe M."/>
            <person name="Maruyama T."/>
            <person name="Minagawa J."/>
            <person name="Obokata J."/>
            <person name="Shigenobu S."/>
        </authorList>
    </citation>
    <scope>NUCLEOTIDE SEQUENCE [LARGE SCALE GENOMIC DNA]</scope>
</reference>
<feature type="region of interest" description="Disordered" evidence="1">
    <location>
        <begin position="983"/>
        <end position="1013"/>
    </location>
</feature>
<dbReference type="GO" id="GO:0008203">
    <property type="term" value="P:cholesterol metabolic process"/>
    <property type="evidence" value="ECO:0007669"/>
    <property type="project" value="InterPro"/>
</dbReference>
<keyword evidence="4" id="KW-1185">Reference proteome</keyword>
<dbReference type="PANTHER" id="PTHR23025">
    <property type="entry name" value="TRIACYLGLYCEROL LIPASE"/>
    <property type="match status" value="1"/>
</dbReference>
<organism evidence="3 4">
    <name type="scientific">Elysia marginata</name>
    <dbReference type="NCBI Taxonomy" id="1093978"/>
    <lineage>
        <taxon>Eukaryota</taxon>
        <taxon>Metazoa</taxon>
        <taxon>Spiralia</taxon>
        <taxon>Lophotrochozoa</taxon>
        <taxon>Mollusca</taxon>
        <taxon>Gastropoda</taxon>
        <taxon>Heterobranchia</taxon>
        <taxon>Euthyneura</taxon>
        <taxon>Panpulmonata</taxon>
        <taxon>Sacoglossa</taxon>
        <taxon>Placobranchoidea</taxon>
        <taxon>Plakobranchidae</taxon>
        <taxon>Elysia</taxon>
    </lineage>
</organism>
<feature type="region of interest" description="Disordered" evidence="1">
    <location>
        <begin position="711"/>
        <end position="833"/>
    </location>
</feature>
<protein>
    <submittedName>
        <fullName evidence="3">Hormone-sensitive lipase</fullName>
    </submittedName>
</protein>
<evidence type="ECO:0000256" key="1">
    <source>
        <dbReference type="SAM" id="MobiDB-lite"/>
    </source>
</evidence>
<feature type="region of interest" description="Disordered" evidence="1">
    <location>
        <begin position="539"/>
        <end position="605"/>
    </location>
</feature>
<feature type="region of interest" description="Disordered" evidence="1">
    <location>
        <begin position="652"/>
        <end position="693"/>
    </location>
</feature>
<dbReference type="Gene3D" id="3.40.50.1820">
    <property type="entry name" value="alpha/beta hydrolase"/>
    <property type="match status" value="2"/>
</dbReference>
<dbReference type="PANTHER" id="PTHR23025:SF3">
    <property type="entry name" value="HORMONE-SENSITIVE LIPASE"/>
    <property type="match status" value="1"/>
</dbReference>
<dbReference type="GO" id="GO:0004771">
    <property type="term" value="F:sterol ester esterase activity"/>
    <property type="evidence" value="ECO:0007669"/>
    <property type="project" value="TreeGrafter"/>
</dbReference>
<dbReference type="InterPro" id="IPR029058">
    <property type="entry name" value="AB_hydrolase_fold"/>
</dbReference>
<dbReference type="Proteomes" id="UP000762676">
    <property type="component" value="Unassembled WGS sequence"/>
</dbReference>
<evidence type="ECO:0000313" key="3">
    <source>
        <dbReference type="EMBL" id="GFR88337.1"/>
    </source>
</evidence>
<feature type="compositionally biased region" description="Basic and acidic residues" evidence="1">
    <location>
        <begin position="501"/>
        <end position="511"/>
    </location>
</feature>
<feature type="domain" description="Hormone-sensitive lipase N-terminal" evidence="2">
    <location>
        <begin position="20"/>
        <end position="325"/>
    </location>
</feature>
<feature type="compositionally biased region" description="Low complexity" evidence="1">
    <location>
        <begin position="800"/>
        <end position="809"/>
    </location>
</feature>
<dbReference type="AlphaFoldDB" id="A0AAV4GSK4"/>
<dbReference type="GO" id="GO:0004806">
    <property type="term" value="F:triacylglycerol lipase activity"/>
    <property type="evidence" value="ECO:0007669"/>
    <property type="project" value="TreeGrafter"/>
</dbReference>
<accession>A0AAV4GSK4</accession>
<feature type="compositionally biased region" description="Polar residues" evidence="1">
    <location>
        <begin position="914"/>
        <end position="925"/>
    </location>
</feature>
<dbReference type="InterPro" id="IPR010468">
    <property type="entry name" value="HSL_N"/>
</dbReference>
<feature type="compositionally biased region" description="Low complexity" evidence="1">
    <location>
        <begin position="583"/>
        <end position="598"/>
    </location>
</feature>
<proteinExistence type="predicted"/>
<feature type="compositionally biased region" description="Low complexity" evidence="1">
    <location>
        <begin position="652"/>
        <end position="681"/>
    </location>
</feature>
<dbReference type="Pfam" id="PF06350">
    <property type="entry name" value="HSL_N"/>
    <property type="match status" value="1"/>
</dbReference>